<evidence type="ECO:0000256" key="1">
    <source>
        <dbReference type="ARBA" id="ARBA00023125"/>
    </source>
</evidence>
<dbReference type="PANTHER" id="PTHR33175">
    <property type="entry name" value="DNA-BINDING PROTEIN HU"/>
    <property type="match status" value="1"/>
</dbReference>
<dbReference type="SUPFAM" id="SSF47729">
    <property type="entry name" value="IHF-like DNA-binding proteins"/>
    <property type="match status" value="1"/>
</dbReference>
<dbReference type="AlphaFoldDB" id="A0A1A9VZ22"/>
<dbReference type="InterPro" id="IPR000424">
    <property type="entry name" value="Primosome_PriB/ssb"/>
</dbReference>
<reference evidence="6" key="1">
    <citation type="submission" date="2014-03" db="EMBL/GenBank/DDBJ databases">
        <authorList>
            <person name="Aksoy S."/>
            <person name="Warren W."/>
            <person name="Wilson R.K."/>
        </authorList>
    </citation>
    <scope>NUCLEOTIDE SEQUENCE [LARGE SCALE GENOMIC DNA]</scope>
    <source>
        <strain evidence="6">IAEA</strain>
    </source>
</reference>
<dbReference type="InterPro" id="IPR012340">
    <property type="entry name" value="NA-bd_OB-fold"/>
</dbReference>
<keyword evidence="1 2" id="KW-0238">DNA-binding</keyword>
<dbReference type="PANTHER" id="PTHR33175:SF3">
    <property type="entry name" value="DNA-BINDING PROTEIN HU-BETA"/>
    <property type="match status" value="1"/>
</dbReference>
<dbReference type="CDD" id="cd13831">
    <property type="entry name" value="HU"/>
    <property type="match status" value="1"/>
</dbReference>
<evidence type="ECO:0000313" key="6">
    <source>
        <dbReference type="Proteomes" id="UP000091820"/>
    </source>
</evidence>
<dbReference type="PROSITE" id="PS00045">
    <property type="entry name" value="HISTONE_LIKE"/>
    <property type="match status" value="1"/>
</dbReference>
<dbReference type="VEuPathDB" id="VectorBase:GBRI000039"/>
<dbReference type="GO" id="GO:0030527">
    <property type="term" value="F:structural constituent of chromatin"/>
    <property type="evidence" value="ECO:0007669"/>
    <property type="project" value="InterPro"/>
</dbReference>
<dbReference type="CDD" id="cd04496">
    <property type="entry name" value="SSB_OBF"/>
    <property type="match status" value="1"/>
</dbReference>
<dbReference type="InterPro" id="IPR000119">
    <property type="entry name" value="Hist_DNA-bd"/>
</dbReference>
<evidence type="ECO:0000313" key="5">
    <source>
        <dbReference type="EnsemblMetazoa" id="GBRI000039-PA"/>
    </source>
</evidence>
<accession>A0A1A9VZ22</accession>
<dbReference type="PROSITE" id="PS50935">
    <property type="entry name" value="SSB"/>
    <property type="match status" value="1"/>
</dbReference>
<dbReference type="InterPro" id="IPR020816">
    <property type="entry name" value="Histone-like_DNA-bd_CS"/>
</dbReference>
<dbReference type="InterPro" id="IPR010992">
    <property type="entry name" value="IHF-like_DNA-bd_dom_sf"/>
</dbReference>
<feature type="region of interest" description="Disordered" evidence="4">
    <location>
        <begin position="110"/>
        <end position="131"/>
    </location>
</feature>
<evidence type="ECO:0000256" key="2">
    <source>
        <dbReference type="PROSITE-ProRule" id="PRU00252"/>
    </source>
</evidence>
<dbReference type="Gene3D" id="2.40.50.140">
    <property type="entry name" value="Nucleic acid-binding proteins"/>
    <property type="match status" value="1"/>
</dbReference>
<dbReference type="PRINTS" id="PR01727">
    <property type="entry name" value="DNABINDINGHU"/>
</dbReference>
<dbReference type="Gene3D" id="4.10.520.10">
    <property type="entry name" value="IHF-like DNA-binding proteins"/>
    <property type="match status" value="1"/>
</dbReference>
<dbReference type="SMART" id="SM00411">
    <property type="entry name" value="BHL"/>
    <property type="match status" value="1"/>
</dbReference>
<dbReference type="Pfam" id="PF00436">
    <property type="entry name" value="SSB"/>
    <property type="match status" value="1"/>
</dbReference>
<reference evidence="5" key="2">
    <citation type="submission" date="2020-05" db="UniProtKB">
        <authorList>
            <consortium name="EnsemblMetazoa"/>
        </authorList>
    </citation>
    <scope>IDENTIFICATION</scope>
    <source>
        <strain evidence="5">IAEA</strain>
    </source>
</reference>
<dbReference type="EnsemblMetazoa" id="GBRI000039-RA">
    <property type="protein sequence ID" value="GBRI000039-PA"/>
    <property type="gene ID" value="GBRI000039"/>
</dbReference>
<evidence type="ECO:0000256" key="4">
    <source>
        <dbReference type="SAM" id="MobiDB-lite"/>
    </source>
</evidence>
<dbReference type="GO" id="GO:0005829">
    <property type="term" value="C:cytosol"/>
    <property type="evidence" value="ECO:0007669"/>
    <property type="project" value="TreeGrafter"/>
</dbReference>
<dbReference type="GO" id="GO:0003697">
    <property type="term" value="F:single-stranded DNA binding"/>
    <property type="evidence" value="ECO:0007669"/>
    <property type="project" value="InterPro"/>
</dbReference>
<name>A0A1A9VZ22_9MUSC</name>
<protein>
    <recommendedName>
        <fullName evidence="7">Single-stranded DNA-binding protein</fullName>
    </recommendedName>
</protein>
<evidence type="ECO:0008006" key="7">
    <source>
        <dbReference type="Google" id="ProtNLM"/>
    </source>
</evidence>
<organism evidence="5 6">
    <name type="scientific">Glossina brevipalpis</name>
    <dbReference type="NCBI Taxonomy" id="37001"/>
    <lineage>
        <taxon>Eukaryota</taxon>
        <taxon>Metazoa</taxon>
        <taxon>Ecdysozoa</taxon>
        <taxon>Arthropoda</taxon>
        <taxon>Hexapoda</taxon>
        <taxon>Insecta</taxon>
        <taxon>Pterygota</taxon>
        <taxon>Neoptera</taxon>
        <taxon>Endopterygota</taxon>
        <taxon>Diptera</taxon>
        <taxon>Brachycera</taxon>
        <taxon>Muscomorpha</taxon>
        <taxon>Hippoboscoidea</taxon>
        <taxon>Glossinidae</taxon>
        <taxon>Glossina</taxon>
    </lineage>
</organism>
<dbReference type="Pfam" id="PF00216">
    <property type="entry name" value="Bac_DNA_binding"/>
    <property type="match status" value="1"/>
</dbReference>
<comment type="similarity">
    <text evidence="3">Belongs to the bacterial histone-like protein family.</text>
</comment>
<sequence>MSIMSAQIAAYGRLAADVLSRITDKGTTMAMGRLAVSLPCHKAESGEALLWLGLVAFGKQAELLARHGKGELISVSGSMQINQWTGQDGALQIGYQVVADAIISARTVRPGGGNKSAAPTPAPSSSAPAQPVIDHESANAEAARNWEIYQMGADGDAFDQRPPQYSRFSLRNRINQSDLINAVIEKSDITQVKAGYVVSAFVAAITEALAAGESVALSGFGVFGVKERAERSGRNPQTGGVAVTRFNIPLL</sequence>
<dbReference type="SUPFAM" id="SSF50249">
    <property type="entry name" value="Nucleic acid-binding proteins"/>
    <property type="match status" value="1"/>
</dbReference>
<feature type="compositionally biased region" description="Low complexity" evidence="4">
    <location>
        <begin position="116"/>
        <end position="131"/>
    </location>
</feature>
<dbReference type="Proteomes" id="UP000091820">
    <property type="component" value="Unassembled WGS sequence"/>
</dbReference>
<keyword evidence="6" id="KW-1185">Reference proteome</keyword>
<evidence type="ECO:0000256" key="3">
    <source>
        <dbReference type="RuleBase" id="RU003939"/>
    </source>
</evidence>
<proteinExistence type="inferred from homology"/>